<comment type="caution">
    <text evidence="3">The sequence shown here is derived from an EMBL/GenBank/DDBJ whole genome shotgun (WGS) entry which is preliminary data.</text>
</comment>
<protein>
    <submittedName>
        <fullName evidence="3">GNAT family N-acetyltransferase</fullName>
    </submittedName>
</protein>
<dbReference type="EMBL" id="JAERQM010000002">
    <property type="protein sequence ID" value="MBU8543496.1"/>
    <property type="molecule type" value="Genomic_DNA"/>
</dbReference>
<reference evidence="3 4" key="1">
    <citation type="submission" date="2021-01" db="EMBL/GenBank/DDBJ databases">
        <title>Roseomonas sp. nov, a bacterium isolated from an oil production mixture in Yumen Oilfield.</title>
        <authorList>
            <person name="Wu D."/>
        </authorList>
    </citation>
    <scope>NUCLEOTIDE SEQUENCE [LARGE SCALE GENOMIC DNA]</scope>
    <source>
        <strain evidence="3 4">ROY-5-3</strain>
    </source>
</reference>
<dbReference type="Pfam" id="PF00583">
    <property type="entry name" value="Acetyltransf_1"/>
    <property type="match status" value="1"/>
</dbReference>
<dbReference type="RefSeq" id="WP_216873943.1">
    <property type="nucleotide sequence ID" value="NZ_JAERQM010000002.1"/>
</dbReference>
<evidence type="ECO:0000313" key="3">
    <source>
        <dbReference type="EMBL" id="MBU8543496.1"/>
    </source>
</evidence>
<name>A0ABS6H4A0_9PROT</name>
<dbReference type="PANTHER" id="PTHR13947">
    <property type="entry name" value="GNAT FAMILY N-ACETYLTRANSFERASE"/>
    <property type="match status" value="1"/>
</dbReference>
<dbReference type="PROSITE" id="PS51186">
    <property type="entry name" value="GNAT"/>
    <property type="match status" value="1"/>
</dbReference>
<dbReference type="InterPro" id="IPR050769">
    <property type="entry name" value="NAT_camello-type"/>
</dbReference>
<evidence type="ECO:0000259" key="2">
    <source>
        <dbReference type="PROSITE" id="PS51186"/>
    </source>
</evidence>
<dbReference type="PANTHER" id="PTHR13947:SF37">
    <property type="entry name" value="LD18367P"/>
    <property type="match status" value="1"/>
</dbReference>
<keyword evidence="4" id="KW-1185">Reference proteome</keyword>
<organism evidence="3 4">
    <name type="scientific">Falsiroseomonas oleicola</name>
    <dbReference type="NCBI Taxonomy" id="2801474"/>
    <lineage>
        <taxon>Bacteria</taxon>
        <taxon>Pseudomonadati</taxon>
        <taxon>Pseudomonadota</taxon>
        <taxon>Alphaproteobacteria</taxon>
        <taxon>Acetobacterales</taxon>
        <taxon>Roseomonadaceae</taxon>
        <taxon>Falsiroseomonas</taxon>
    </lineage>
</organism>
<sequence length="157" mass="17035">MVITETPVPGGLARIIALHADWYGRHWGFGLPFEAKVAAELGAFATALPHPDARLFLALSEAGEVIGGIALDGRDRPAARIRWFIVAEGARGGVGRRLLGSALDFAGARGFERLWLTSFAGLDAARRLYEGHGFRLVEEVVAESWGVAVREQLFERP</sequence>
<dbReference type="Proteomes" id="UP000689967">
    <property type="component" value="Unassembled WGS sequence"/>
</dbReference>
<dbReference type="InterPro" id="IPR000182">
    <property type="entry name" value="GNAT_dom"/>
</dbReference>
<gene>
    <name evidence="3" type="ORF">JJQ90_07245</name>
</gene>
<evidence type="ECO:0000256" key="1">
    <source>
        <dbReference type="ARBA" id="ARBA00022679"/>
    </source>
</evidence>
<evidence type="ECO:0000313" key="4">
    <source>
        <dbReference type="Proteomes" id="UP000689967"/>
    </source>
</evidence>
<proteinExistence type="predicted"/>
<keyword evidence="1" id="KW-0808">Transferase</keyword>
<feature type="domain" description="N-acetyltransferase" evidence="2">
    <location>
        <begin position="2"/>
        <end position="156"/>
    </location>
</feature>
<dbReference type="CDD" id="cd04301">
    <property type="entry name" value="NAT_SF"/>
    <property type="match status" value="1"/>
</dbReference>
<accession>A0ABS6H4A0</accession>